<accession>A0ABS4ICZ9</accession>
<evidence type="ECO:0000313" key="5">
    <source>
        <dbReference type="Proteomes" id="UP001519345"/>
    </source>
</evidence>
<evidence type="ECO:0000256" key="1">
    <source>
        <dbReference type="SAM" id="MobiDB-lite"/>
    </source>
</evidence>
<protein>
    <submittedName>
        <fullName evidence="4">Stage II sporulation protein B</fullName>
    </submittedName>
</protein>
<dbReference type="SUPFAM" id="SSF110997">
    <property type="entry name" value="Sporulation related repeat"/>
    <property type="match status" value="1"/>
</dbReference>
<evidence type="ECO:0000259" key="3">
    <source>
        <dbReference type="PROSITE" id="PS51724"/>
    </source>
</evidence>
<feature type="transmembrane region" description="Helical" evidence="2">
    <location>
        <begin position="66"/>
        <end position="89"/>
    </location>
</feature>
<keyword evidence="5" id="KW-1185">Reference proteome</keyword>
<evidence type="ECO:0000313" key="4">
    <source>
        <dbReference type="EMBL" id="MBP1968803.1"/>
    </source>
</evidence>
<keyword evidence="2" id="KW-0812">Transmembrane</keyword>
<keyword evidence="2" id="KW-1133">Transmembrane helix</keyword>
<dbReference type="InterPro" id="IPR036680">
    <property type="entry name" value="SPOR-like_sf"/>
</dbReference>
<proteinExistence type="predicted"/>
<sequence>MDNKYTKNAWDDENYKDHKPFDSEQAATLQNAGDDPVPIFARQTETNNNQKKSFNKKIKLKPFKPVMLAISSAVVIGSILGIIMLRMFVGIESDIAQGNNNLPVAGVDNEDNGNNTEAGLSTFSNGSIDAYVLQGGVFSEMENADEWVENYDQAGLHSLIWEVNDQYFLLVGLANTDDQAKQFANDITAEEGFEVFGKEWNTAEREVELIEEEAEWLQAFEENWHEALGSLENEEIFIVDEWEGLVENYPEETDRLASLNESISSFLDEMEQAEGSKAQNILLNMWYQYDRVIN</sequence>
<dbReference type="InterPro" id="IPR007730">
    <property type="entry name" value="SPOR-like_dom"/>
</dbReference>
<name>A0ABS4ICZ9_9BACI</name>
<keyword evidence="2" id="KW-0472">Membrane</keyword>
<dbReference type="RefSeq" id="WP_209462023.1">
    <property type="nucleotide sequence ID" value="NZ_CP110224.1"/>
</dbReference>
<organism evidence="4 5">
    <name type="scientific">Virgibacillus natechei</name>
    <dbReference type="NCBI Taxonomy" id="1216297"/>
    <lineage>
        <taxon>Bacteria</taxon>
        <taxon>Bacillati</taxon>
        <taxon>Bacillota</taxon>
        <taxon>Bacilli</taxon>
        <taxon>Bacillales</taxon>
        <taxon>Bacillaceae</taxon>
        <taxon>Virgibacillus</taxon>
    </lineage>
</organism>
<feature type="region of interest" description="Disordered" evidence="1">
    <location>
        <begin position="1"/>
        <end position="23"/>
    </location>
</feature>
<comment type="caution">
    <text evidence="4">The sequence shown here is derived from an EMBL/GenBank/DDBJ whole genome shotgun (WGS) entry which is preliminary data.</text>
</comment>
<dbReference type="PROSITE" id="PS51724">
    <property type="entry name" value="SPOR"/>
    <property type="match status" value="1"/>
</dbReference>
<feature type="compositionally biased region" description="Basic and acidic residues" evidence="1">
    <location>
        <begin position="1"/>
        <end position="22"/>
    </location>
</feature>
<reference evidence="4 5" key="1">
    <citation type="submission" date="2021-03" db="EMBL/GenBank/DDBJ databases">
        <title>Genomic Encyclopedia of Type Strains, Phase IV (KMG-IV): sequencing the most valuable type-strain genomes for metagenomic binning, comparative biology and taxonomic classification.</title>
        <authorList>
            <person name="Goeker M."/>
        </authorList>
    </citation>
    <scope>NUCLEOTIDE SEQUENCE [LARGE SCALE GENOMIC DNA]</scope>
    <source>
        <strain evidence="4 5">DSM 25609</strain>
    </source>
</reference>
<dbReference type="Gene3D" id="3.30.70.1070">
    <property type="entry name" value="Sporulation related repeat"/>
    <property type="match status" value="1"/>
</dbReference>
<dbReference type="Proteomes" id="UP001519345">
    <property type="component" value="Unassembled WGS sequence"/>
</dbReference>
<feature type="domain" description="SPOR" evidence="3">
    <location>
        <begin position="125"/>
        <end position="200"/>
    </location>
</feature>
<dbReference type="EMBL" id="JAGGKX010000003">
    <property type="protein sequence ID" value="MBP1968803.1"/>
    <property type="molecule type" value="Genomic_DNA"/>
</dbReference>
<gene>
    <name evidence="4" type="ORF">J2Z83_000897</name>
</gene>
<evidence type="ECO:0000256" key="2">
    <source>
        <dbReference type="SAM" id="Phobius"/>
    </source>
</evidence>